<organism evidence="2 3">
    <name type="scientific">Diaporthe vaccinii</name>
    <dbReference type="NCBI Taxonomy" id="105482"/>
    <lineage>
        <taxon>Eukaryota</taxon>
        <taxon>Fungi</taxon>
        <taxon>Dikarya</taxon>
        <taxon>Ascomycota</taxon>
        <taxon>Pezizomycotina</taxon>
        <taxon>Sordariomycetes</taxon>
        <taxon>Sordariomycetidae</taxon>
        <taxon>Diaporthales</taxon>
        <taxon>Diaporthaceae</taxon>
        <taxon>Diaporthe</taxon>
        <taxon>Diaporthe eres species complex</taxon>
    </lineage>
</organism>
<feature type="signal peptide" evidence="1">
    <location>
        <begin position="1"/>
        <end position="17"/>
    </location>
</feature>
<proteinExistence type="predicted"/>
<comment type="caution">
    <text evidence="2">The sequence shown here is derived from an EMBL/GenBank/DDBJ whole genome shotgun (WGS) entry which is preliminary data.</text>
</comment>
<name>A0ABR4EW69_9PEZI</name>
<evidence type="ECO:0000313" key="2">
    <source>
        <dbReference type="EMBL" id="KAL2286684.1"/>
    </source>
</evidence>
<keyword evidence="3" id="KW-1185">Reference proteome</keyword>
<dbReference type="EMBL" id="JBAWTH010000023">
    <property type="protein sequence ID" value="KAL2286684.1"/>
    <property type="molecule type" value="Genomic_DNA"/>
</dbReference>
<dbReference type="Proteomes" id="UP001600888">
    <property type="component" value="Unassembled WGS sequence"/>
</dbReference>
<evidence type="ECO:0000313" key="3">
    <source>
        <dbReference type="Proteomes" id="UP001600888"/>
    </source>
</evidence>
<keyword evidence="1" id="KW-0732">Signal</keyword>
<protein>
    <submittedName>
        <fullName evidence="2">Uncharacterized protein</fullName>
    </submittedName>
</protein>
<gene>
    <name evidence="2" type="ORF">FJTKL_06675</name>
</gene>
<evidence type="ECO:0000256" key="1">
    <source>
        <dbReference type="SAM" id="SignalP"/>
    </source>
</evidence>
<sequence length="121" mass="13174">MKLNAALIMTLAQAANAISPPTPSEVARCGDLGVTVNNDTALPPGVDPTQVRTCVDHPLRNETMPEHSLDKRACYYGSKKKGCDKGYCWKKCKGSGEGPWCWTARNGGFGDWYTCGNDKDY</sequence>
<reference evidence="2 3" key="1">
    <citation type="submission" date="2024-03" db="EMBL/GenBank/DDBJ databases">
        <title>A high-quality draft genome sequence of Diaporthe vaccinii, a causative agent of upright dieback and viscid rot disease in cranberry plants.</title>
        <authorList>
            <person name="Sarrasin M."/>
            <person name="Lang B.F."/>
            <person name="Burger G."/>
        </authorList>
    </citation>
    <scope>NUCLEOTIDE SEQUENCE [LARGE SCALE GENOMIC DNA]</scope>
    <source>
        <strain evidence="2 3">IS7</strain>
    </source>
</reference>
<accession>A0ABR4EW69</accession>
<feature type="chain" id="PRO_5045833672" evidence="1">
    <location>
        <begin position="18"/>
        <end position="121"/>
    </location>
</feature>